<dbReference type="RefSeq" id="WP_338684628.1">
    <property type="nucleotide sequence ID" value="NZ_AP024702.1"/>
</dbReference>
<evidence type="ECO:0000256" key="2">
    <source>
        <dbReference type="SAM" id="SignalP"/>
    </source>
</evidence>
<reference evidence="4 5" key="1">
    <citation type="submission" date="2021-06" db="EMBL/GenBank/DDBJ databases">
        <title>Complete genome of Haloferula helveola possessing various polysaccharide degrading enzymes.</title>
        <authorList>
            <person name="Takami H."/>
            <person name="Huang C."/>
            <person name="Hamasaki K."/>
        </authorList>
    </citation>
    <scope>NUCLEOTIDE SEQUENCE [LARGE SCALE GENOMIC DNA]</scope>
    <source>
        <strain evidence="4 5">CN-1</strain>
    </source>
</reference>
<feature type="signal peptide" evidence="2">
    <location>
        <begin position="1"/>
        <end position="22"/>
    </location>
</feature>
<protein>
    <recommendedName>
        <fullName evidence="3">FAS1 domain-containing protein</fullName>
    </recommendedName>
</protein>
<proteinExistence type="predicted"/>
<dbReference type="Gene3D" id="2.30.180.10">
    <property type="entry name" value="FAS1 domain"/>
    <property type="match status" value="1"/>
</dbReference>
<dbReference type="InterPro" id="IPR050904">
    <property type="entry name" value="Adhesion/Biosynth-related"/>
</dbReference>
<dbReference type="InterPro" id="IPR036378">
    <property type="entry name" value="FAS1_dom_sf"/>
</dbReference>
<organism evidence="4 5">
    <name type="scientific">Haloferula helveola</name>
    <dbReference type="NCBI Taxonomy" id="490095"/>
    <lineage>
        <taxon>Bacteria</taxon>
        <taxon>Pseudomonadati</taxon>
        <taxon>Verrucomicrobiota</taxon>
        <taxon>Verrucomicrobiia</taxon>
        <taxon>Verrucomicrobiales</taxon>
        <taxon>Verrucomicrobiaceae</taxon>
        <taxon>Haloferula</taxon>
    </lineage>
</organism>
<evidence type="ECO:0000256" key="1">
    <source>
        <dbReference type="SAM" id="MobiDB-lite"/>
    </source>
</evidence>
<dbReference type="Proteomes" id="UP001374893">
    <property type="component" value="Chromosome"/>
</dbReference>
<feature type="domain" description="FAS1" evidence="3">
    <location>
        <begin position="81"/>
        <end position="212"/>
    </location>
</feature>
<keyword evidence="5" id="KW-1185">Reference proteome</keyword>
<dbReference type="PANTHER" id="PTHR10900:SF77">
    <property type="entry name" value="FI19380P1"/>
    <property type="match status" value="1"/>
</dbReference>
<evidence type="ECO:0000259" key="3">
    <source>
        <dbReference type="PROSITE" id="PS50213"/>
    </source>
</evidence>
<dbReference type="EMBL" id="AP024702">
    <property type="protein sequence ID" value="BCX48418.1"/>
    <property type="molecule type" value="Genomic_DNA"/>
</dbReference>
<sequence length="217" mass="22956">MMKTRNTLLTLALATAIPAALADEKPSENTTGNPAQSTGPATEKVETPNPTDQPTGAREVRKGGAPGKSVYQTKRDTVDADGTIAEALRDAENFTILKKAIEAAGLEDTLDSEGPFTVFAPTDEAFEKIPTETLDEWLKPENKEQLRAVLLGHVATGELNSNAISAGQVTSANSDKLTLTVGDGKVMVNEAMVTKTDIDVSNGVIHAIDTVIIPEEE</sequence>
<feature type="region of interest" description="Disordered" evidence="1">
    <location>
        <begin position="22"/>
        <end position="75"/>
    </location>
</feature>
<dbReference type="InterPro" id="IPR000782">
    <property type="entry name" value="FAS1_domain"/>
</dbReference>
<dbReference type="SMART" id="SM00554">
    <property type="entry name" value="FAS1"/>
    <property type="match status" value="1"/>
</dbReference>
<feature type="compositionally biased region" description="Polar residues" evidence="1">
    <location>
        <begin position="28"/>
        <end position="40"/>
    </location>
</feature>
<feature type="chain" id="PRO_5047436910" description="FAS1 domain-containing protein" evidence="2">
    <location>
        <begin position="23"/>
        <end position="217"/>
    </location>
</feature>
<gene>
    <name evidence="4" type="ORF">HAHE_23260</name>
</gene>
<dbReference type="PANTHER" id="PTHR10900">
    <property type="entry name" value="PERIOSTIN-RELATED"/>
    <property type="match status" value="1"/>
</dbReference>
<accession>A0ABN6H5K9</accession>
<keyword evidence="2" id="KW-0732">Signal</keyword>
<dbReference type="Pfam" id="PF02469">
    <property type="entry name" value="Fasciclin"/>
    <property type="match status" value="1"/>
</dbReference>
<evidence type="ECO:0000313" key="5">
    <source>
        <dbReference type="Proteomes" id="UP001374893"/>
    </source>
</evidence>
<dbReference type="PROSITE" id="PS50213">
    <property type="entry name" value="FAS1"/>
    <property type="match status" value="1"/>
</dbReference>
<name>A0ABN6H5K9_9BACT</name>
<evidence type="ECO:0000313" key="4">
    <source>
        <dbReference type="EMBL" id="BCX48418.1"/>
    </source>
</evidence>
<dbReference type="SUPFAM" id="SSF82153">
    <property type="entry name" value="FAS1 domain"/>
    <property type="match status" value="1"/>
</dbReference>